<feature type="region of interest" description="Disordered" evidence="2">
    <location>
        <begin position="450"/>
        <end position="471"/>
    </location>
</feature>
<gene>
    <name evidence="3" type="ORF">AK812_SmicGene1825</name>
</gene>
<sequence length="809" mass="88059">MKPSDLIYEPVLSWRLLCTSLVRGFAFCRRQARIASEADFLLWLSEGREARAGRLLTLEEDVALLDFLGGGSHEAGWQLRARTQVHRELLQLSSARGHVTQRLGRLEEGSVVVLRRSKHSSLPGRHESASPESWPGRRSLHSLLRQTAWMGKKAAAGELPEDFSGCSFTHAKAFDPDDEALPALLAAADSLDGEEGAGKKTGVLAVSWLLRRLPLQLSRDFLLLYELLTGSRSVGLREAAALVDAAAVYLAFRANNPLGDVVLAYARTSFAELDAMLSHLEVDRARLIRGAVFADYLYGAGTRFSLDQARFLPVLEAAVSLREAVIASAARTAIDKAVKAQVQVWLLPSDDPALTGQLLACLVPPTELSANPALAGLLRALAAKPELAERLPKYRGGMVESFAQQLSDSLSQQVEALKLPPSPAATRFAGRFWSLERKEGVWHSIEAVDEKAADESPSTPMEEDTGSPLSNAGLVDLLQTMSKFGDRRLPSTTWDFDCRRRGLLTTPTVASPTATPTPPRGAESLLQGCRDLEQRLPNLAFGQLPALTSKPLGSLDLGRLITTSSEKLQADKGQVKHILGAKERTRNQPTLPPVRDGVESAAARTRDDNTTLGIPDVDRARAPGIDQGGPFVPMQQMGFLTPRTTATAVSPPAWLGGLEMPRWMSRLGTYLSLGGQGDPLLPSPLAGSTGSPPGGPTFRLRSPPRRDRPLPRPPTPSSSSLPAEAIQMEVQRQMGQVLNRLHEAELENERLRTALEDTRRQASTATLPPMLPGGHVAPVYLSLLLNIELQDYLQVLVYLIQSHRLRRLR</sequence>
<dbReference type="OrthoDB" id="10539744at2759"/>
<proteinExistence type="predicted"/>
<comment type="caution">
    <text evidence="3">The sequence shown here is derived from an EMBL/GenBank/DDBJ whole genome shotgun (WGS) entry which is preliminary data.</text>
</comment>
<keyword evidence="1" id="KW-0175">Coiled coil</keyword>
<organism evidence="3 4">
    <name type="scientific">Symbiodinium microadriaticum</name>
    <name type="common">Dinoflagellate</name>
    <name type="synonym">Zooxanthella microadriatica</name>
    <dbReference type="NCBI Taxonomy" id="2951"/>
    <lineage>
        <taxon>Eukaryota</taxon>
        <taxon>Sar</taxon>
        <taxon>Alveolata</taxon>
        <taxon>Dinophyceae</taxon>
        <taxon>Suessiales</taxon>
        <taxon>Symbiodiniaceae</taxon>
        <taxon>Symbiodinium</taxon>
    </lineage>
</organism>
<feature type="coiled-coil region" evidence="1">
    <location>
        <begin position="734"/>
        <end position="761"/>
    </location>
</feature>
<feature type="compositionally biased region" description="Low complexity" evidence="2">
    <location>
        <begin position="679"/>
        <end position="701"/>
    </location>
</feature>
<reference evidence="3 4" key="1">
    <citation type="submission" date="2016-02" db="EMBL/GenBank/DDBJ databases">
        <title>Genome analysis of coral dinoflagellate symbionts highlights evolutionary adaptations to a symbiotic lifestyle.</title>
        <authorList>
            <person name="Aranda M."/>
            <person name="Li Y."/>
            <person name="Liew Y.J."/>
            <person name="Baumgarten S."/>
            <person name="Simakov O."/>
            <person name="Wilson M."/>
            <person name="Piel J."/>
            <person name="Ashoor H."/>
            <person name="Bougouffa S."/>
            <person name="Bajic V.B."/>
            <person name="Ryu T."/>
            <person name="Ravasi T."/>
            <person name="Bayer T."/>
            <person name="Micklem G."/>
            <person name="Kim H."/>
            <person name="Bhak J."/>
            <person name="Lajeunesse T.C."/>
            <person name="Voolstra C.R."/>
        </authorList>
    </citation>
    <scope>NUCLEOTIDE SEQUENCE [LARGE SCALE GENOMIC DNA]</scope>
    <source>
        <strain evidence="3 4">CCMP2467</strain>
    </source>
</reference>
<dbReference type="AlphaFoldDB" id="A0A1Q9F2X3"/>
<evidence type="ECO:0000313" key="3">
    <source>
        <dbReference type="EMBL" id="OLQ14038.1"/>
    </source>
</evidence>
<name>A0A1Q9F2X3_SYMMI</name>
<keyword evidence="4" id="KW-1185">Reference proteome</keyword>
<protein>
    <submittedName>
        <fullName evidence="3">Uncharacterized protein</fullName>
    </submittedName>
</protein>
<evidence type="ECO:0000256" key="2">
    <source>
        <dbReference type="SAM" id="MobiDB-lite"/>
    </source>
</evidence>
<feature type="region of interest" description="Disordered" evidence="2">
    <location>
        <begin position="580"/>
        <end position="630"/>
    </location>
</feature>
<evidence type="ECO:0000256" key="1">
    <source>
        <dbReference type="SAM" id="Coils"/>
    </source>
</evidence>
<feature type="region of interest" description="Disordered" evidence="2">
    <location>
        <begin position="117"/>
        <end position="136"/>
    </location>
</feature>
<feature type="region of interest" description="Disordered" evidence="2">
    <location>
        <begin position="678"/>
        <end position="722"/>
    </location>
</feature>
<dbReference type="EMBL" id="LSRX01000020">
    <property type="protein sequence ID" value="OLQ14038.1"/>
    <property type="molecule type" value="Genomic_DNA"/>
</dbReference>
<accession>A0A1Q9F2X3</accession>
<evidence type="ECO:0000313" key="4">
    <source>
        <dbReference type="Proteomes" id="UP000186817"/>
    </source>
</evidence>
<dbReference type="Proteomes" id="UP000186817">
    <property type="component" value="Unassembled WGS sequence"/>
</dbReference>